<dbReference type="GO" id="GO:0004497">
    <property type="term" value="F:monooxygenase activity"/>
    <property type="evidence" value="ECO:0007669"/>
    <property type="project" value="UniProtKB-KW"/>
</dbReference>
<evidence type="ECO:0000313" key="5">
    <source>
        <dbReference type="Proteomes" id="UP000197065"/>
    </source>
</evidence>
<feature type="domain" description="Luciferase-like" evidence="3">
    <location>
        <begin position="12"/>
        <end position="66"/>
    </location>
</feature>
<dbReference type="Proteomes" id="UP000197065">
    <property type="component" value="Unassembled WGS sequence"/>
</dbReference>
<evidence type="ECO:0000256" key="1">
    <source>
        <dbReference type="ARBA" id="ARBA00023002"/>
    </source>
</evidence>
<sequence>MSPREKPGAIVGVLRDTRRMVETAEDADFDIAWCAEHHFTHYSISASPLLLAAHAAGYSKHIRLGAVALRTH</sequence>
<keyword evidence="1" id="KW-0560">Oxidoreductase</keyword>
<dbReference type="PANTHER" id="PTHR30137:SF8">
    <property type="entry name" value="BLR5498 PROTEIN"/>
    <property type="match status" value="1"/>
</dbReference>
<dbReference type="Pfam" id="PF00296">
    <property type="entry name" value="Bac_luciferase"/>
    <property type="match status" value="1"/>
</dbReference>
<dbReference type="InterPro" id="IPR011251">
    <property type="entry name" value="Luciferase-like_dom"/>
</dbReference>
<dbReference type="Gene3D" id="3.20.20.30">
    <property type="entry name" value="Luciferase-like domain"/>
    <property type="match status" value="1"/>
</dbReference>
<keyword evidence="5" id="KW-1185">Reference proteome</keyword>
<proteinExistence type="predicted"/>
<dbReference type="SUPFAM" id="SSF51679">
    <property type="entry name" value="Bacterial luciferase-like"/>
    <property type="match status" value="1"/>
</dbReference>
<organism evidence="4 5">
    <name type="scientific">Arboricoccus pini</name>
    <dbReference type="NCBI Taxonomy" id="1963835"/>
    <lineage>
        <taxon>Bacteria</taxon>
        <taxon>Pseudomonadati</taxon>
        <taxon>Pseudomonadota</taxon>
        <taxon>Alphaproteobacteria</taxon>
        <taxon>Geminicoccales</taxon>
        <taxon>Geminicoccaceae</taxon>
        <taxon>Arboricoccus</taxon>
    </lineage>
</organism>
<dbReference type="OrthoDB" id="8477406at2"/>
<dbReference type="GO" id="GO:0016705">
    <property type="term" value="F:oxidoreductase activity, acting on paired donors, with incorporation or reduction of molecular oxygen"/>
    <property type="evidence" value="ECO:0007669"/>
    <property type="project" value="InterPro"/>
</dbReference>
<keyword evidence="2 4" id="KW-0503">Monooxygenase</keyword>
<reference evidence="4 5" key="1">
    <citation type="submission" date="2017-06" db="EMBL/GenBank/DDBJ databases">
        <authorList>
            <person name="Kim H.J."/>
            <person name="Triplett B.A."/>
        </authorList>
    </citation>
    <scope>NUCLEOTIDE SEQUENCE [LARGE SCALE GENOMIC DNA]</scope>
    <source>
        <strain evidence="4 5">B29T1</strain>
    </source>
</reference>
<gene>
    <name evidence="4" type="ORF">SAMN07250955_11342</name>
</gene>
<dbReference type="GO" id="GO:0005829">
    <property type="term" value="C:cytosol"/>
    <property type="evidence" value="ECO:0007669"/>
    <property type="project" value="TreeGrafter"/>
</dbReference>
<dbReference type="EMBL" id="FYEH01000013">
    <property type="protein sequence ID" value="SNB75425.1"/>
    <property type="molecule type" value="Genomic_DNA"/>
</dbReference>
<dbReference type="RefSeq" id="WP_088562469.1">
    <property type="nucleotide sequence ID" value="NZ_FYEH01000013.1"/>
</dbReference>
<dbReference type="InterPro" id="IPR036661">
    <property type="entry name" value="Luciferase-like_sf"/>
</dbReference>
<dbReference type="AlphaFoldDB" id="A0A212RS06"/>
<evidence type="ECO:0000313" key="4">
    <source>
        <dbReference type="EMBL" id="SNB75425.1"/>
    </source>
</evidence>
<protein>
    <submittedName>
        <fullName evidence="4">Luciferase-like monooxygenase</fullName>
    </submittedName>
</protein>
<dbReference type="InterPro" id="IPR050766">
    <property type="entry name" value="Bact_Lucif_Oxidored"/>
</dbReference>
<accession>A0A212RS06</accession>
<evidence type="ECO:0000259" key="3">
    <source>
        <dbReference type="Pfam" id="PF00296"/>
    </source>
</evidence>
<name>A0A212RS06_9PROT</name>
<evidence type="ECO:0000256" key="2">
    <source>
        <dbReference type="ARBA" id="ARBA00023033"/>
    </source>
</evidence>
<dbReference type="PANTHER" id="PTHR30137">
    <property type="entry name" value="LUCIFERASE-LIKE MONOOXYGENASE"/>
    <property type="match status" value="1"/>
</dbReference>